<reference evidence="2" key="1">
    <citation type="submission" date="2017-09" db="EMBL/GenBank/DDBJ databases">
        <title>Depth-based differentiation of microbial function through sediment-hosted aquifers and enrichment of novel symbionts in the deep terrestrial subsurface.</title>
        <authorList>
            <person name="Probst A.J."/>
            <person name="Ladd B."/>
            <person name="Jarett J.K."/>
            <person name="Geller-Mcgrath D.E."/>
            <person name="Sieber C.M.K."/>
            <person name="Emerson J.B."/>
            <person name="Anantharaman K."/>
            <person name="Thomas B.C."/>
            <person name="Malmstrom R."/>
            <person name="Stieglmeier M."/>
            <person name="Klingl A."/>
            <person name="Woyke T."/>
            <person name="Ryan C.M."/>
            <person name="Banfield J.F."/>
        </authorList>
    </citation>
    <scope>NUCLEOTIDE SEQUENCE [LARGE SCALE GENOMIC DNA]</scope>
</reference>
<dbReference type="Proteomes" id="UP000230973">
    <property type="component" value="Unassembled WGS sequence"/>
</dbReference>
<evidence type="ECO:0000313" key="1">
    <source>
        <dbReference type="EMBL" id="PIY62128.1"/>
    </source>
</evidence>
<evidence type="ECO:0000313" key="2">
    <source>
        <dbReference type="Proteomes" id="UP000230973"/>
    </source>
</evidence>
<sequence>MPGKTEVWLSEGEHQQQARSIADLLGELLGLVVEGFVTVEDPNECPAGASISINGHPVARLKVVYCPKIERTFLKLEDARPEPCEH</sequence>
<dbReference type="EMBL" id="PFLC01000052">
    <property type="protein sequence ID" value="PIY62128.1"/>
    <property type="molecule type" value="Genomic_DNA"/>
</dbReference>
<gene>
    <name evidence="1" type="ORF">COY93_03885</name>
</gene>
<accession>A0A2M7QA47</accession>
<proteinExistence type="predicted"/>
<dbReference type="AlphaFoldDB" id="A0A2M7QA47"/>
<organism evidence="1 2">
    <name type="scientific">Candidatus Uhrbacteria bacterium CG_4_10_14_0_8_um_filter_58_22</name>
    <dbReference type="NCBI Taxonomy" id="1975029"/>
    <lineage>
        <taxon>Bacteria</taxon>
        <taxon>Candidatus Uhriibacteriota</taxon>
    </lineage>
</organism>
<protein>
    <submittedName>
        <fullName evidence="1">Uncharacterized protein</fullName>
    </submittedName>
</protein>
<comment type="caution">
    <text evidence="1">The sequence shown here is derived from an EMBL/GenBank/DDBJ whole genome shotgun (WGS) entry which is preliminary data.</text>
</comment>
<name>A0A2M7QA47_9BACT</name>